<dbReference type="GeneID" id="102732263"/>
<dbReference type="PANTHER" id="PTHR16127">
    <property type="entry name" value="TAXILIN"/>
    <property type="match status" value="1"/>
</dbReference>
<dbReference type="KEGG" id="lww:102732263"/>
<accession>A0A2U3Z8I0</accession>
<feature type="coiled-coil region" evidence="2">
    <location>
        <begin position="95"/>
        <end position="250"/>
    </location>
</feature>
<dbReference type="RefSeq" id="XP_006752300.2">
    <property type="nucleotide sequence ID" value="XM_006752237.2"/>
</dbReference>
<keyword evidence="3" id="KW-1185">Reference proteome</keyword>
<name>A0A2U3Z8I0_LEPWE</name>
<keyword evidence="2" id="KW-0175">Coiled coil</keyword>
<dbReference type="OrthoDB" id="425555at2759"/>
<evidence type="ECO:0000256" key="2">
    <source>
        <dbReference type="SAM" id="Coils"/>
    </source>
</evidence>
<gene>
    <name evidence="4" type="primary">LOC102732263</name>
</gene>
<evidence type="ECO:0000313" key="4">
    <source>
        <dbReference type="RefSeq" id="XP_006752300.2"/>
    </source>
</evidence>
<dbReference type="Proteomes" id="UP000245341">
    <property type="component" value="Unplaced"/>
</dbReference>
<evidence type="ECO:0000256" key="1">
    <source>
        <dbReference type="ARBA" id="ARBA00009550"/>
    </source>
</evidence>
<dbReference type="PANTHER" id="PTHR16127:SF12">
    <property type="entry name" value="ALPHA-TAXILIN"/>
    <property type="match status" value="1"/>
</dbReference>
<dbReference type="InterPro" id="IPR026183">
    <property type="entry name" value="Taxilin_fam"/>
</dbReference>
<organism evidence="3 4">
    <name type="scientific">Leptonychotes weddellii</name>
    <name type="common">Weddell seal</name>
    <name type="synonym">Otaria weddellii</name>
    <dbReference type="NCBI Taxonomy" id="9713"/>
    <lineage>
        <taxon>Eukaryota</taxon>
        <taxon>Metazoa</taxon>
        <taxon>Chordata</taxon>
        <taxon>Craniata</taxon>
        <taxon>Vertebrata</taxon>
        <taxon>Euteleostomi</taxon>
        <taxon>Mammalia</taxon>
        <taxon>Eutheria</taxon>
        <taxon>Laurasiatheria</taxon>
        <taxon>Carnivora</taxon>
        <taxon>Caniformia</taxon>
        <taxon>Pinnipedia</taxon>
        <taxon>Phocidae</taxon>
        <taxon>Monachinae</taxon>
        <taxon>Lobodontini</taxon>
        <taxon>Leptonychotes</taxon>
    </lineage>
</organism>
<comment type="similarity">
    <text evidence="1">Belongs to the taxilin family.</text>
</comment>
<sequence length="277" mass="32116">MSVPRGKSLENFVSGQSREKLGSAALLVPTARFCIPATGPSGLSERCESPARCPAGALNNWRRERAGVPGEGPHTALPCLACPQLEEHRNSQKQMKLLQKKQSQLVQEKDHLRGEHSKAVLARSKLESLCRELQRHNRSLKEEGVQRAREEEEKRKEVTSHFQVTLNDIQLQMEQHNERNSKLRQENMELAERLKKLIEQYELREEHIDKVFKHKDLQQQLVDAKLQQAQEMLKEAEERHQREKDFLLKEAVESQRMCELMKQQETHLKQQVRQSGS</sequence>
<evidence type="ECO:0000313" key="3">
    <source>
        <dbReference type="Proteomes" id="UP000245341"/>
    </source>
</evidence>
<protein>
    <submittedName>
        <fullName evidence="4">Alpha-taxilin-like</fullName>
    </submittedName>
</protein>
<dbReference type="AlphaFoldDB" id="A0A2U3Z8I0"/>
<proteinExistence type="inferred from homology"/>
<dbReference type="STRING" id="9713.A0A2U3Z8I0"/>
<dbReference type="GO" id="GO:0019905">
    <property type="term" value="F:syntaxin binding"/>
    <property type="evidence" value="ECO:0007669"/>
    <property type="project" value="InterPro"/>
</dbReference>
<dbReference type="Pfam" id="PF09728">
    <property type="entry name" value="Taxilin"/>
    <property type="match status" value="1"/>
</dbReference>
<reference evidence="4" key="1">
    <citation type="submission" date="2025-08" db="UniProtKB">
        <authorList>
            <consortium name="RefSeq"/>
        </authorList>
    </citation>
    <scope>IDENTIFICATION</scope>
    <source>
        <tissue evidence="4">Liver</tissue>
    </source>
</reference>